<dbReference type="EMBL" id="CP021744">
    <property type="protein sequence ID" value="ARZ66863.1"/>
    <property type="molecule type" value="Genomic_DNA"/>
</dbReference>
<dbReference type="InterPro" id="IPR009677">
    <property type="entry name" value="DUF1266"/>
</dbReference>
<organism evidence="2 3">
    <name type="scientific">Streptomyces albireticuli</name>
    <dbReference type="NCBI Taxonomy" id="1940"/>
    <lineage>
        <taxon>Bacteria</taxon>
        <taxon>Bacillati</taxon>
        <taxon>Actinomycetota</taxon>
        <taxon>Actinomycetes</taxon>
        <taxon>Kitasatosporales</taxon>
        <taxon>Streptomycetaceae</taxon>
        <taxon>Streptomyces</taxon>
    </lineage>
</organism>
<feature type="domain" description="DUF1266" evidence="1">
    <location>
        <begin position="189"/>
        <end position="379"/>
    </location>
</feature>
<name>A0A1Z2KXT1_9ACTN</name>
<dbReference type="AlphaFoldDB" id="A0A1Z2KXT1"/>
<proteinExistence type="predicted"/>
<dbReference type="Proteomes" id="UP000195755">
    <property type="component" value="Chromosome"/>
</dbReference>
<reference evidence="2 3" key="1">
    <citation type="submission" date="2017-06" db="EMBL/GenBank/DDBJ databases">
        <title>Streptomyces albireticuli Genome sequencing and assembly.</title>
        <authorList>
            <person name="Wang Y."/>
            <person name="Du B."/>
            <person name="Ding Y."/>
            <person name="Liu H."/>
            <person name="Hou Q."/>
            <person name="Liu K."/>
            <person name="Yao L."/>
            <person name="Wang C."/>
        </authorList>
    </citation>
    <scope>NUCLEOTIDE SEQUENCE [LARGE SCALE GENOMIC DNA]</scope>
    <source>
        <strain evidence="2 3">MDJK11</strain>
    </source>
</reference>
<evidence type="ECO:0000313" key="3">
    <source>
        <dbReference type="Proteomes" id="UP000195755"/>
    </source>
</evidence>
<protein>
    <recommendedName>
        <fullName evidence="1">DUF1266 domain-containing protein</fullName>
    </recommendedName>
</protein>
<dbReference type="Pfam" id="PF06889">
    <property type="entry name" value="DUF1266"/>
    <property type="match status" value="1"/>
</dbReference>
<accession>A0A1Z2KXT1</accession>
<gene>
    <name evidence="2" type="ORF">SMD11_1202</name>
</gene>
<dbReference type="KEGG" id="salj:SMD11_1202"/>
<dbReference type="RefSeq" id="WP_087925409.1">
    <property type="nucleotide sequence ID" value="NZ_CP021744.1"/>
</dbReference>
<evidence type="ECO:0000313" key="2">
    <source>
        <dbReference type="EMBL" id="ARZ66863.1"/>
    </source>
</evidence>
<evidence type="ECO:0000259" key="1">
    <source>
        <dbReference type="Pfam" id="PF06889"/>
    </source>
</evidence>
<dbReference type="OrthoDB" id="4322331at2"/>
<sequence>MQFAPPWTPPTDIERRLYESTARGDWDGQIGALAEAGLFVGVARAEADGLVPPAPLAPYRDPVSGKRALPVLTRGALPPWRPDWVFQRTSLAELAQEWPHDKWWLAVNPGLPGGTAVPATPLDREAWLEVCAETPRPAGGRLVTSLAGPLHGPLARGLACGAPLAVAEAVPWNVLGAVHHDYDADRAALRDTWGVTDPTGWRWLTDRLLAGEGPGREAEFALRAREGMAEHEGRVPDTDRWRQSVTHVLLHRAASREEVRALDDVVVRVAGFEERLRRDGLLPPDGRACSAVAYDHGCAVAVARLGLAARYCDPAEAERIVVEAGVRSAAAYPSWQAFSAGFLLGRALRSGEEEPGRTALLAHRALAADPGSPWLNITWS</sequence>